<keyword evidence="1" id="KW-0732">Signal</keyword>
<reference evidence="2 3" key="1">
    <citation type="submission" date="2018-02" db="EMBL/GenBank/DDBJ databases">
        <title>Sphingobacterium KA21.</title>
        <authorList>
            <person name="Vasarhelyi B.M."/>
            <person name="Deshmukh S."/>
            <person name="Balint B."/>
            <person name="Kukolya J."/>
        </authorList>
    </citation>
    <scope>NUCLEOTIDE SEQUENCE [LARGE SCALE GENOMIC DNA]</scope>
    <source>
        <strain evidence="2 3">Ka21</strain>
    </source>
</reference>
<protein>
    <submittedName>
        <fullName evidence="2">Neuraminidase</fullName>
    </submittedName>
</protein>
<name>A0ABR9T967_9SPHI</name>
<feature type="chain" id="PRO_5045715681" evidence="1">
    <location>
        <begin position="19"/>
        <end position="431"/>
    </location>
</feature>
<evidence type="ECO:0000256" key="1">
    <source>
        <dbReference type="SAM" id="SignalP"/>
    </source>
</evidence>
<dbReference type="Proteomes" id="UP000618319">
    <property type="component" value="Unassembled WGS sequence"/>
</dbReference>
<dbReference type="Pfam" id="PF15892">
    <property type="entry name" value="BNR_4"/>
    <property type="match status" value="1"/>
</dbReference>
<organism evidence="2 3">
    <name type="scientific">Sphingobacterium pedocola</name>
    <dbReference type="NCBI Taxonomy" id="2082722"/>
    <lineage>
        <taxon>Bacteria</taxon>
        <taxon>Pseudomonadati</taxon>
        <taxon>Bacteroidota</taxon>
        <taxon>Sphingobacteriia</taxon>
        <taxon>Sphingobacteriales</taxon>
        <taxon>Sphingobacteriaceae</taxon>
        <taxon>Sphingobacterium</taxon>
    </lineage>
</organism>
<feature type="signal peptide" evidence="1">
    <location>
        <begin position="1"/>
        <end position="18"/>
    </location>
</feature>
<evidence type="ECO:0000313" key="3">
    <source>
        <dbReference type="Proteomes" id="UP000618319"/>
    </source>
</evidence>
<dbReference type="RefSeq" id="WP_196939588.1">
    <property type="nucleotide sequence ID" value="NZ_MU158690.1"/>
</dbReference>
<accession>A0ABR9T967</accession>
<proteinExistence type="predicted"/>
<comment type="caution">
    <text evidence="2">The sequence shown here is derived from an EMBL/GenBank/DDBJ whole genome shotgun (WGS) entry which is preliminary data.</text>
</comment>
<evidence type="ECO:0000313" key="2">
    <source>
        <dbReference type="EMBL" id="MBE8721639.1"/>
    </source>
</evidence>
<dbReference type="SUPFAM" id="SSF50939">
    <property type="entry name" value="Sialidases"/>
    <property type="match status" value="1"/>
</dbReference>
<gene>
    <name evidence="2" type="ORF">C4F40_13005</name>
</gene>
<sequence length="431" mass="49263">MKKFLTLFFILYVGVSSAQKTERSTVGLGWASNSINTTIFRKNSIVSSAKYQFTSYYDNDGFVCVARRLLDGKDWSVKRTPFVGNVKDAHNSISIMVDGDGYLHLSWDHHNNALNYARSNEPFGIDQFEKSLMVGSFEKSVTYPEFYRKSNGNILFLYRDGGSGRGNLVLNEYITADKKWTRVQDNLIDGEGKRNAYPQFFVDRNDNMHLSWVWRNTPDVATNHNLCYAISKDGGKTWQKSSGASYQLPIDYKQSDIIHIIPENSDLMNQTSMTTDQNGKVYIANYWRDPVSNLPQYHIVFQDKKKWRTRALDFRQKDFRLSGGGTKKIPISRPQILVSGSRKKAKVYLLFRDEDLGSKASVAIIPRIGKSAYHILSLTNQNLGDWEPSYDTERWKREKVISLFTQEVIQKDGEGLQPTAPTAIEIVDVSF</sequence>
<dbReference type="EMBL" id="PSKQ01000021">
    <property type="protein sequence ID" value="MBE8721639.1"/>
    <property type="molecule type" value="Genomic_DNA"/>
</dbReference>
<keyword evidence="3" id="KW-1185">Reference proteome</keyword>
<dbReference type="InterPro" id="IPR036278">
    <property type="entry name" value="Sialidase_sf"/>
</dbReference>